<protein>
    <recommendedName>
        <fullName evidence="4">Lipoprotein</fullName>
    </recommendedName>
</protein>
<organism evidence="2 3">
    <name type="scientific">Dyadobacter sandarakinus</name>
    <dbReference type="NCBI Taxonomy" id="2747268"/>
    <lineage>
        <taxon>Bacteria</taxon>
        <taxon>Pseudomonadati</taxon>
        <taxon>Bacteroidota</taxon>
        <taxon>Cytophagia</taxon>
        <taxon>Cytophagales</taxon>
        <taxon>Spirosomataceae</taxon>
        <taxon>Dyadobacter</taxon>
    </lineage>
</organism>
<accession>A0ABX7I9X5</accession>
<feature type="chain" id="PRO_5046916668" description="Lipoprotein" evidence="1">
    <location>
        <begin position="22"/>
        <end position="142"/>
    </location>
</feature>
<evidence type="ECO:0000313" key="2">
    <source>
        <dbReference type="EMBL" id="QRR01761.1"/>
    </source>
</evidence>
<name>A0ABX7I9X5_9BACT</name>
<gene>
    <name evidence="2" type="ORF">HWI92_13000</name>
</gene>
<evidence type="ECO:0000313" key="3">
    <source>
        <dbReference type="Proteomes" id="UP000612680"/>
    </source>
</evidence>
<keyword evidence="3" id="KW-1185">Reference proteome</keyword>
<evidence type="ECO:0008006" key="4">
    <source>
        <dbReference type="Google" id="ProtNLM"/>
    </source>
</evidence>
<proteinExistence type="predicted"/>
<dbReference type="Proteomes" id="UP000612680">
    <property type="component" value="Chromosome"/>
</dbReference>
<dbReference type="RefSeq" id="WP_204655723.1">
    <property type="nucleotide sequence ID" value="NZ_CP056775.1"/>
</dbReference>
<feature type="signal peptide" evidence="1">
    <location>
        <begin position="1"/>
        <end position="21"/>
    </location>
</feature>
<dbReference type="EMBL" id="CP056775">
    <property type="protein sequence ID" value="QRR01761.1"/>
    <property type="molecule type" value="Genomic_DNA"/>
</dbReference>
<reference evidence="2 3" key="1">
    <citation type="submission" date="2020-06" db="EMBL/GenBank/DDBJ databases">
        <title>Dyadobacter sandarakinus sp. nov., isolated from the soil of the Arctic Yellow River Station.</title>
        <authorList>
            <person name="Zhang Y."/>
            <person name="Peng F."/>
        </authorList>
    </citation>
    <scope>NUCLEOTIDE SEQUENCE [LARGE SCALE GENOMIC DNA]</scope>
    <source>
        <strain evidence="2 3">Q3-56</strain>
    </source>
</reference>
<keyword evidence="1" id="KW-0732">Signal</keyword>
<sequence length="142" mass="16251">MLKIYLPFLFCFFLFSQCQSAGDEEPASGEIDSEKGLTGEYEGFKVFDKSSTDSLQVSLKLDWISEHEMKLEELKPFNHIKQIRMNGMEFTYDRGIGEDDCGVISMKGTGVFKGKNLYVIETIHCVKNNGPDRIIEYRVTKK</sequence>
<evidence type="ECO:0000256" key="1">
    <source>
        <dbReference type="SAM" id="SignalP"/>
    </source>
</evidence>